<keyword evidence="2" id="KW-1133">Transmembrane helix</keyword>
<dbReference type="Pfam" id="PF01882">
    <property type="entry name" value="DUF58"/>
    <property type="match status" value="1"/>
</dbReference>
<feature type="region of interest" description="Disordered" evidence="1">
    <location>
        <begin position="193"/>
        <end position="212"/>
    </location>
</feature>
<sequence>MSDRPEGGRVRPIPVVATVLAFVGGIAVLAGLGTLTLTQASVGIIGAISLIAAFVSFTHRRDARQYRSTPDPERRTPASIPGGRLTDAIAQFNSREVGRSYVTRRSVNGLRSAVTAVLTRFQGRSEEEASAAIDDGSWTEDPIASAFLSEDIDSPPQSVRDRITDRIGRDDPYRRGIRRTAVEIARIGYGELGGRPTPENVPIENRDATGSRVDARTTDRRLEAGSVHELPMRPTGHWTGVGVVALVAIGIGTFAELSALVLAGVVGIGYAGFAYLSSPPSPTLEIERTLSDDDPEPGDEIDVVVSVRNVGSGPILDLRYVDGVPADLRVIEGTARIGTALRPGETATLEYGLTVTTGTHEFDPALVVTRDLSRSAERAHYVGAPTTIVCEPVFRPIDAPVPLQAATTRFTGRLTTSTGGSGTEFHSVREYRRNDPLNRIDWNRHARTGELATIEFHQERAARVFVLVDARKAAYVAPSTGAVHAVERSTDAAARIAATLLESGDTVGLGAIGPTSRAERGEEDICWLPPASGSRHRIQLRETLATHPQFSPVAPSRDGRWVSQLRTLRRRLSAETQIVLLTPLADRASLVIARRLASHGHAVTVVSPDPTAEETTGQQLARVARRVRRFDLQRSGIPVVDWGRTDSIDELFARYEATIAGGRR</sequence>
<gene>
    <name evidence="4" type="ORF">FYC77_08140</name>
</gene>
<keyword evidence="5" id="KW-1185">Reference proteome</keyword>
<dbReference type="InterPro" id="IPR055693">
    <property type="entry name" value="DUF7269"/>
</dbReference>
<evidence type="ECO:0000259" key="3">
    <source>
        <dbReference type="Pfam" id="PF01882"/>
    </source>
</evidence>
<keyword evidence="2" id="KW-0812">Transmembrane</keyword>
<protein>
    <submittedName>
        <fullName evidence="4">DUF58 domain-containing protein</fullName>
    </submittedName>
</protein>
<accession>A0A5D5ANJ3</accession>
<dbReference type="PANTHER" id="PTHR33608:SF6">
    <property type="entry name" value="BLL2464 PROTEIN"/>
    <property type="match status" value="1"/>
</dbReference>
<dbReference type="Proteomes" id="UP000324104">
    <property type="component" value="Unassembled WGS sequence"/>
</dbReference>
<dbReference type="InterPro" id="IPR013783">
    <property type="entry name" value="Ig-like_fold"/>
</dbReference>
<proteinExistence type="predicted"/>
<dbReference type="AlphaFoldDB" id="A0A5D5ANJ3"/>
<keyword evidence="2" id="KW-0472">Membrane</keyword>
<dbReference type="EMBL" id="VTAW01000008">
    <property type="protein sequence ID" value="TYT62455.1"/>
    <property type="molecule type" value="Genomic_DNA"/>
</dbReference>
<dbReference type="Gene3D" id="2.60.40.10">
    <property type="entry name" value="Immunoglobulins"/>
    <property type="match status" value="1"/>
</dbReference>
<evidence type="ECO:0000313" key="5">
    <source>
        <dbReference type="Proteomes" id="UP000324104"/>
    </source>
</evidence>
<comment type="caution">
    <text evidence="4">The sequence shown here is derived from an EMBL/GenBank/DDBJ whole genome shotgun (WGS) entry which is preliminary data.</text>
</comment>
<evidence type="ECO:0000256" key="1">
    <source>
        <dbReference type="SAM" id="MobiDB-lite"/>
    </source>
</evidence>
<dbReference type="PANTHER" id="PTHR33608">
    <property type="entry name" value="BLL2464 PROTEIN"/>
    <property type="match status" value="1"/>
</dbReference>
<dbReference type="InterPro" id="IPR002881">
    <property type="entry name" value="DUF58"/>
</dbReference>
<reference evidence="4 5" key="1">
    <citation type="submission" date="2019-08" db="EMBL/GenBank/DDBJ databases">
        <title>Archaea genome.</title>
        <authorList>
            <person name="Kajale S."/>
            <person name="Shouche Y."/>
            <person name="Deshpande N."/>
            <person name="Sharma A."/>
        </authorList>
    </citation>
    <scope>NUCLEOTIDE SEQUENCE [LARGE SCALE GENOMIC DNA]</scope>
    <source>
        <strain evidence="4 5">ESP3B_9</strain>
    </source>
</reference>
<feature type="region of interest" description="Disordered" evidence="1">
    <location>
        <begin position="62"/>
        <end position="81"/>
    </location>
</feature>
<evidence type="ECO:0000313" key="4">
    <source>
        <dbReference type="EMBL" id="TYT62455.1"/>
    </source>
</evidence>
<evidence type="ECO:0000256" key="2">
    <source>
        <dbReference type="SAM" id="Phobius"/>
    </source>
</evidence>
<dbReference type="RefSeq" id="WP_149081006.1">
    <property type="nucleotide sequence ID" value="NZ_VTAW01000008.1"/>
</dbReference>
<organism evidence="4 5">
    <name type="scientific">Natrialba swarupiae</name>
    <dbReference type="NCBI Taxonomy" id="2448032"/>
    <lineage>
        <taxon>Archaea</taxon>
        <taxon>Methanobacteriati</taxon>
        <taxon>Methanobacteriota</taxon>
        <taxon>Stenosarchaea group</taxon>
        <taxon>Halobacteria</taxon>
        <taxon>Halobacteriales</taxon>
        <taxon>Natrialbaceae</taxon>
        <taxon>Natrialba</taxon>
    </lineage>
</organism>
<feature type="transmembrane region" description="Helical" evidence="2">
    <location>
        <begin position="38"/>
        <end position="57"/>
    </location>
</feature>
<feature type="transmembrane region" description="Helical" evidence="2">
    <location>
        <begin position="12"/>
        <end position="32"/>
    </location>
</feature>
<dbReference type="Pfam" id="PF23933">
    <property type="entry name" value="DUF7269"/>
    <property type="match status" value="1"/>
</dbReference>
<name>A0A5D5ANJ3_9EURY</name>
<feature type="domain" description="DUF58" evidence="3">
    <location>
        <begin position="427"/>
        <end position="587"/>
    </location>
</feature>
<feature type="transmembrane region" description="Helical" evidence="2">
    <location>
        <begin position="240"/>
        <end position="273"/>
    </location>
</feature>
<feature type="compositionally biased region" description="Basic and acidic residues" evidence="1">
    <location>
        <begin position="62"/>
        <end position="76"/>
    </location>
</feature>